<comment type="subcellular location">
    <subcellularLocation>
        <location evidence="1">Nucleus</location>
    </subcellularLocation>
</comment>
<sequence>MTNSRIYIGRLPQRASEYDIERFFKGYGRIREVVIKNGFGFVEFSDIRDAEDAVYDLNGKELCGDRVVLQFSRRHPRHRDRGERFDDRVNTRREHSRFGAPYQTPYRLLVENLSTRCSWQDLKDMMRDAGEVTYADAHKIQKREGVICFATRSYLDRALDKFQGKEINGRRIKLIDDTRRRGGPHSPVKRTRSRSPVKRSRSRSPVKRSRSRSPSKRSRSRSPSKLSFEPSPSPRSLVMDETERSCSPA</sequence>
<evidence type="ECO:0000256" key="1">
    <source>
        <dbReference type="ARBA" id="ARBA00004123"/>
    </source>
</evidence>
<feature type="domain" description="RRM" evidence="11">
    <location>
        <begin position="106"/>
        <end position="174"/>
    </location>
</feature>
<evidence type="ECO:0000256" key="8">
    <source>
        <dbReference type="ARBA" id="ARBA00023242"/>
    </source>
</evidence>
<dbReference type="GO" id="GO:0003729">
    <property type="term" value="F:mRNA binding"/>
    <property type="evidence" value="ECO:0007669"/>
    <property type="project" value="TreeGrafter"/>
</dbReference>
<evidence type="ECO:0000313" key="13">
    <source>
        <dbReference type="WBParaSite" id="L893_g26504.t1"/>
    </source>
</evidence>
<dbReference type="SMART" id="SM00360">
    <property type="entry name" value="RRM"/>
    <property type="match status" value="2"/>
</dbReference>
<keyword evidence="3" id="KW-0597">Phosphoprotein</keyword>
<dbReference type="InterPro" id="IPR050374">
    <property type="entry name" value="RRT5_SRSF_SR"/>
</dbReference>
<dbReference type="SUPFAM" id="SSF54928">
    <property type="entry name" value="RNA-binding domain, RBD"/>
    <property type="match status" value="1"/>
</dbReference>
<comment type="similarity">
    <text evidence="2">Belongs to the splicing factor SR family.</text>
</comment>
<dbReference type="GO" id="GO:0006397">
    <property type="term" value="P:mRNA processing"/>
    <property type="evidence" value="ECO:0007669"/>
    <property type="project" value="UniProtKB-KW"/>
</dbReference>
<dbReference type="PANTHER" id="PTHR23003">
    <property type="entry name" value="RNA RECOGNITION MOTIF RRM DOMAIN CONTAINING PROTEIN"/>
    <property type="match status" value="1"/>
</dbReference>
<dbReference type="WBParaSite" id="L893_g26504.t1">
    <property type="protein sequence ID" value="L893_g26504.t1"/>
    <property type="gene ID" value="L893_g26504"/>
</dbReference>
<evidence type="ECO:0000256" key="2">
    <source>
        <dbReference type="ARBA" id="ARBA00010269"/>
    </source>
</evidence>
<evidence type="ECO:0000259" key="11">
    <source>
        <dbReference type="PROSITE" id="PS50102"/>
    </source>
</evidence>
<evidence type="ECO:0000256" key="3">
    <source>
        <dbReference type="ARBA" id="ARBA00022553"/>
    </source>
</evidence>
<organism evidence="12 13">
    <name type="scientific">Steinernema glaseri</name>
    <dbReference type="NCBI Taxonomy" id="37863"/>
    <lineage>
        <taxon>Eukaryota</taxon>
        <taxon>Metazoa</taxon>
        <taxon>Ecdysozoa</taxon>
        <taxon>Nematoda</taxon>
        <taxon>Chromadorea</taxon>
        <taxon>Rhabditida</taxon>
        <taxon>Tylenchina</taxon>
        <taxon>Panagrolaimomorpha</taxon>
        <taxon>Strongyloidoidea</taxon>
        <taxon>Steinernematidae</taxon>
        <taxon>Steinernema</taxon>
    </lineage>
</organism>
<protein>
    <submittedName>
        <fullName evidence="13">RRM domain-containing protein</fullName>
    </submittedName>
</protein>
<reference evidence="13" key="1">
    <citation type="submission" date="2016-11" db="UniProtKB">
        <authorList>
            <consortium name="WormBaseParasite"/>
        </authorList>
    </citation>
    <scope>IDENTIFICATION</scope>
</reference>
<dbReference type="CDD" id="cd12337">
    <property type="entry name" value="RRM1_SRSF4_like"/>
    <property type="match status" value="1"/>
</dbReference>
<dbReference type="Gene3D" id="3.30.70.330">
    <property type="match status" value="2"/>
</dbReference>
<dbReference type="FunFam" id="3.30.70.330:FF:000028">
    <property type="entry name" value="Putative serine/arginine-rich splicing factor 4"/>
    <property type="match status" value="1"/>
</dbReference>
<dbReference type="InterPro" id="IPR000504">
    <property type="entry name" value="RRM_dom"/>
</dbReference>
<accession>A0A1I7ZI09</accession>
<keyword evidence="8" id="KW-0539">Nucleus</keyword>
<dbReference type="Proteomes" id="UP000095287">
    <property type="component" value="Unplaced"/>
</dbReference>
<evidence type="ECO:0000256" key="4">
    <source>
        <dbReference type="ARBA" id="ARBA00022664"/>
    </source>
</evidence>
<dbReference type="GO" id="GO:0005634">
    <property type="term" value="C:nucleus"/>
    <property type="evidence" value="ECO:0007669"/>
    <property type="project" value="UniProtKB-SubCell"/>
</dbReference>
<dbReference type="Pfam" id="PF00076">
    <property type="entry name" value="RRM_1"/>
    <property type="match status" value="2"/>
</dbReference>
<evidence type="ECO:0000256" key="10">
    <source>
        <dbReference type="SAM" id="MobiDB-lite"/>
    </source>
</evidence>
<dbReference type="GO" id="GO:0005737">
    <property type="term" value="C:cytoplasm"/>
    <property type="evidence" value="ECO:0007669"/>
    <property type="project" value="TreeGrafter"/>
</dbReference>
<keyword evidence="4" id="KW-0507">mRNA processing</keyword>
<feature type="region of interest" description="Disordered" evidence="10">
    <location>
        <begin position="173"/>
        <end position="249"/>
    </location>
</feature>
<evidence type="ECO:0000256" key="6">
    <source>
        <dbReference type="ARBA" id="ARBA00022884"/>
    </source>
</evidence>
<dbReference type="AlphaFoldDB" id="A0A1I7ZI09"/>
<keyword evidence="5" id="KW-0677">Repeat</keyword>
<name>A0A1I7ZI09_9BILA</name>
<proteinExistence type="inferred from homology"/>
<evidence type="ECO:0000256" key="9">
    <source>
        <dbReference type="PROSITE-ProRule" id="PRU00176"/>
    </source>
</evidence>
<keyword evidence="6 9" id="KW-0694">RNA-binding</keyword>
<dbReference type="GO" id="GO:0008380">
    <property type="term" value="P:RNA splicing"/>
    <property type="evidence" value="ECO:0007669"/>
    <property type="project" value="UniProtKB-KW"/>
</dbReference>
<dbReference type="InterPro" id="IPR035979">
    <property type="entry name" value="RBD_domain_sf"/>
</dbReference>
<dbReference type="PANTHER" id="PTHR23003:SF51">
    <property type="entry name" value="SERINE-ARGININE PROTEIN 55"/>
    <property type="match status" value="1"/>
</dbReference>
<evidence type="ECO:0000256" key="5">
    <source>
        <dbReference type="ARBA" id="ARBA00022737"/>
    </source>
</evidence>
<dbReference type="InterPro" id="IPR012677">
    <property type="entry name" value="Nucleotide-bd_a/b_plait_sf"/>
</dbReference>
<feature type="compositionally biased region" description="Basic residues" evidence="10">
    <location>
        <begin position="181"/>
        <end position="222"/>
    </location>
</feature>
<evidence type="ECO:0000256" key="7">
    <source>
        <dbReference type="ARBA" id="ARBA00023187"/>
    </source>
</evidence>
<evidence type="ECO:0000313" key="12">
    <source>
        <dbReference type="Proteomes" id="UP000095287"/>
    </source>
</evidence>
<keyword evidence="7" id="KW-0508">mRNA splicing</keyword>
<keyword evidence="12" id="KW-1185">Reference proteome</keyword>
<dbReference type="PROSITE" id="PS50102">
    <property type="entry name" value="RRM"/>
    <property type="match status" value="2"/>
</dbReference>
<feature type="domain" description="RRM" evidence="11">
    <location>
        <begin position="4"/>
        <end position="74"/>
    </location>
</feature>